<keyword evidence="3" id="KW-1185">Reference proteome</keyword>
<keyword evidence="1" id="KW-1133">Transmembrane helix</keyword>
<dbReference type="Proteomes" id="UP000249522">
    <property type="component" value="Unassembled WGS sequence"/>
</dbReference>
<feature type="transmembrane region" description="Helical" evidence="1">
    <location>
        <begin position="30"/>
        <end position="47"/>
    </location>
</feature>
<dbReference type="RefSeq" id="WP_111145464.1">
    <property type="nucleotide sequence ID" value="NZ_QKRB01000031.1"/>
</dbReference>
<keyword evidence="1" id="KW-0812">Transmembrane</keyword>
<proteinExistence type="predicted"/>
<feature type="transmembrane region" description="Helical" evidence="1">
    <location>
        <begin position="90"/>
        <end position="113"/>
    </location>
</feature>
<reference evidence="2 3" key="1">
    <citation type="submission" date="2018-06" db="EMBL/GenBank/DDBJ databases">
        <title>Paenibacillus imtechensis sp. nov.</title>
        <authorList>
            <person name="Pinnaka A.K."/>
            <person name="Singh H."/>
            <person name="Kaur M."/>
        </authorList>
    </citation>
    <scope>NUCLEOTIDE SEQUENCE [LARGE SCALE GENOMIC DNA]</scope>
    <source>
        <strain evidence="2 3">SMB1</strain>
    </source>
</reference>
<protein>
    <submittedName>
        <fullName evidence="2">Uncharacterized protein</fullName>
    </submittedName>
</protein>
<feature type="transmembrane region" description="Helical" evidence="1">
    <location>
        <begin position="134"/>
        <end position="150"/>
    </location>
</feature>
<evidence type="ECO:0000313" key="2">
    <source>
        <dbReference type="EMBL" id="PZD97136.1"/>
    </source>
</evidence>
<feature type="transmembrane region" description="Helical" evidence="1">
    <location>
        <begin position="156"/>
        <end position="179"/>
    </location>
</feature>
<dbReference type="OrthoDB" id="2596219at2"/>
<feature type="transmembrane region" description="Helical" evidence="1">
    <location>
        <begin position="59"/>
        <end position="78"/>
    </location>
</feature>
<dbReference type="EMBL" id="QKRB01000031">
    <property type="protein sequence ID" value="PZD97136.1"/>
    <property type="molecule type" value="Genomic_DNA"/>
</dbReference>
<comment type="caution">
    <text evidence="2">The sequence shown here is derived from an EMBL/GenBank/DDBJ whole genome shotgun (WGS) entry which is preliminary data.</text>
</comment>
<accession>A0A2W1LDF6</accession>
<sequence length="185" mass="21011">MSPSLRSVYRRLGWGLVFPLLDFHLESFDIFPDFVGYLIILFALNHIRAMDSHIRHAGWLALVLLFVSLPQLMFKSSIDMEQFAAVPLGMHAYVQAAAILHVWCVILIFRGLYTIGKATIQPGLAAAVDSIMKLYIALFAIQLLFYPFMLNMEDSVVSVLQLSSLFIFFVELLLIRVLFRLSLNA</sequence>
<evidence type="ECO:0000313" key="3">
    <source>
        <dbReference type="Proteomes" id="UP000249522"/>
    </source>
</evidence>
<organism evidence="2 3">
    <name type="scientific">Paenibacillus sambharensis</name>
    <dbReference type="NCBI Taxonomy" id="1803190"/>
    <lineage>
        <taxon>Bacteria</taxon>
        <taxon>Bacillati</taxon>
        <taxon>Bacillota</taxon>
        <taxon>Bacilli</taxon>
        <taxon>Bacillales</taxon>
        <taxon>Paenibacillaceae</taxon>
        <taxon>Paenibacillus</taxon>
    </lineage>
</organism>
<name>A0A2W1LDF6_9BACL</name>
<gene>
    <name evidence="2" type="ORF">DNH61_04415</name>
</gene>
<dbReference type="AlphaFoldDB" id="A0A2W1LDF6"/>
<evidence type="ECO:0000256" key="1">
    <source>
        <dbReference type="SAM" id="Phobius"/>
    </source>
</evidence>
<keyword evidence="1" id="KW-0472">Membrane</keyword>